<dbReference type="EMBL" id="KN823962">
    <property type="protein sequence ID" value="KIO15559.1"/>
    <property type="molecule type" value="Genomic_DNA"/>
</dbReference>
<name>A0A0C3Q0N5_9AGAM</name>
<evidence type="ECO:0000313" key="2">
    <source>
        <dbReference type="EMBL" id="KIO15559.1"/>
    </source>
</evidence>
<gene>
    <name evidence="2" type="ORF">M407DRAFT_34847</name>
</gene>
<proteinExistence type="predicted"/>
<accession>A0A0C3Q0N5</accession>
<reference evidence="2 3" key="1">
    <citation type="submission" date="2014-04" db="EMBL/GenBank/DDBJ databases">
        <authorList>
            <consortium name="DOE Joint Genome Institute"/>
            <person name="Kuo A."/>
            <person name="Girlanda M."/>
            <person name="Perotto S."/>
            <person name="Kohler A."/>
            <person name="Nagy L.G."/>
            <person name="Floudas D."/>
            <person name="Copeland A."/>
            <person name="Barry K.W."/>
            <person name="Cichocki N."/>
            <person name="Veneault-Fourrey C."/>
            <person name="LaButti K."/>
            <person name="Lindquist E.A."/>
            <person name="Lipzen A."/>
            <person name="Lundell T."/>
            <person name="Morin E."/>
            <person name="Murat C."/>
            <person name="Sun H."/>
            <person name="Tunlid A."/>
            <person name="Henrissat B."/>
            <person name="Grigoriev I.V."/>
            <person name="Hibbett D.S."/>
            <person name="Martin F."/>
            <person name="Nordberg H.P."/>
            <person name="Cantor M.N."/>
            <person name="Hua S.X."/>
        </authorList>
    </citation>
    <scope>NUCLEOTIDE SEQUENCE [LARGE SCALE GENOMIC DNA]</scope>
    <source>
        <strain evidence="2 3">MUT 4182</strain>
    </source>
</reference>
<feature type="region of interest" description="Disordered" evidence="1">
    <location>
        <begin position="112"/>
        <end position="152"/>
    </location>
</feature>
<keyword evidence="3" id="KW-1185">Reference proteome</keyword>
<protein>
    <submittedName>
        <fullName evidence="2">Uncharacterized protein</fullName>
    </submittedName>
</protein>
<reference evidence="3" key="2">
    <citation type="submission" date="2015-01" db="EMBL/GenBank/DDBJ databases">
        <title>Evolutionary Origins and Diversification of the Mycorrhizal Mutualists.</title>
        <authorList>
            <consortium name="DOE Joint Genome Institute"/>
            <consortium name="Mycorrhizal Genomics Consortium"/>
            <person name="Kohler A."/>
            <person name="Kuo A."/>
            <person name="Nagy L.G."/>
            <person name="Floudas D."/>
            <person name="Copeland A."/>
            <person name="Barry K.W."/>
            <person name="Cichocki N."/>
            <person name="Veneault-Fourrey C."/>
            <person name="LaButti K."/>
            <person name="Lindquist E.A."/>
            <person name="Lipzen A."/>
            <person name="Lundell T."/>
            <person name="Morin E."/>
            <person name="Murat C."/>
            <person name="Riley R."/>
            <person name="Ohm R."/>
            <person name="Sun H."/>
            <person name="Tunlid A."/>
            <person name="Henrissat B."/>
            <person name="Grigoriev I.V."/>
            <person name="Hibbett D.S."/>
            <person name="Martin F."/>
        </authorList>
    </citation>
    <scope>NUCLEOTIDE SEQUENCE [LARGE SCALE GENOMIC DNA]</scope>
    <source>
        <strain evidence="3">MUT 4182</strain>
    </source>
</reference>
<sequence length="172" mass="19265">MVVTLEELLRGVLPVSPELVNVYSFGLRSAPLPLSTPIFFLISHSVTTLHIRLQVRGGAASILQPKDASKTVLCEYAFTIYNEKYISSHPSLLDDISWIEEDDFSDWFCRSRPSPRRSRPQSPEYIEISDSDCSEPSGRHPGTPSPSPQQESRIIILKAHNQLHQAGKARPL</sequence>
<dbReference type="Proteomes" id="UP000054248">
    <property type="component" value="Unassembled WGS sequence"/>
</dbReference>
<evidence type="ECO:0000256" key="1">
    <source>
        <dbReference type="SAM" id="MobiDB-lite"/>
    </source>
</evidence>
<organism evidence="2 3">
    <name type="scientific">Tulasnella calospora MUT 4182</name>
    <dbReference type="NCBI Taxonomy" id="1051891"/>
    <lineage>
        <taxon>Eukaryota</taxon>
        <taxon>Fungi</taxon>
        <taxon>Dikarya</taxon>
        <taxon>Basidiomycota</taxon>
        <taxon>Agaricomycotina</taxon>
        <taxon>Agaricomycetes</taxon>
        <taxon>Cantharellales</taxon>
        <taxon>Tulasnellaceae</taxon>
        <taxon>Tulasnella</taxon>
    </lineage>
</organism>
<dbReference type="AlphaFoldDB" id="A0A0C3Q0N5"/>
<dbReference type="HOGENOM" id="CLU_1556395_0_0_1"/>
<evidence type="ECO:0000313" key="3">
    <source>
        <dbReference type="Proteomes" id="UP000054248"/>
    </source>
</evidence>